<dbReference type="Gene3D" id="3.30.420.10">
    <property type="entry name" value="Ribonuclease H-like superfamily/Ribonuclease H"/>
    <property type="match status" value="1"/>
</dbReference>
<sequence length="298" mass="34105">MATHEMLQCINNGHMGITKCHRQAADSVWWPNIFQEIKTMVEDCRQCLERRHQRAEPMKMTELPSGPWLFLGMDIFEFGKKKYIIIQYYSSTFFEVIMLLNTTSATINSCIKNSFARHGIPEVVHTDGGPQLISAKFSQFAKDYGFAVSTSRHKFEQSNGQAENPIKTDNYFASSPYSTTDAWPNHHLEGFRAKNRRLKERNKLNFDQRPGANALLELGVGSRVWIPGLELIPFPRSYIIQTAQGKIRRNRIQLIPAPHSQSKGQGGGHWGRVGEKDCTQDNYMSGIHQNRKTEIEEM</sequence>
<reference evidence="3 4" key="1">
    <citation type="submission" date="2023-02" db="EMBL/GenBank/DDBJ databases">
        <title>LHISI_Scaffold_Assembly.</title>
        <authorList>
            <person name="Stuart O.P."/>
            <person name="Cleave R."/>
            <person name="Magrath M.J.L."/>
            <person name="Mikheyev A.S."/>
        </authorList>
    </citation>
    <scope>NUCLEOTIDE SEQUENCE [LARGE SCALE GENOMIC DNA]</scope>
    <source>
        <strain evidence="3">Daus_M_001</strain>
        <tissue evidence="3">Leg muscle</tissue>
    </source>
</reference>
<dbReference type="PANTHER" id="PTHR37984:SF9">
    <property type="entry name" value="INTEGRASE CATALYTIC DOMAIN-CONTAINING PROTEIN"/>
    <property type="match status" value="1"/>
</dbReference>
<name>A0ABQ9G731_9NEOP</name>
<dbReference type="InterPro" id="IPR001584">
    <property type="entry name" value="Integrase_cat-core"/>
</dbReference>
<dbReference type="Pfam" id="PF00665">
    <property type="entry name" value="rve"/>
    <property type="match status" value="1"/>
</dbReference>
<keyword evidence="4" id="KW-1185">Reference proteome</keyword>
<evidence type="ECO:0000256" key="1">
    <source>
        <dbReference type="ARBA" id="ARBA00012493"/>
    </source>
</evidence>
<dbReference type="EC" id="2.7.7.49" evidence="1"/>
<dbReference type="Pfam" id="PF17921">
    <property type="entry name" value="Integrase_H2C2"/>
    <property type="match status" value="1"/>
</dbReference>
<feature type="domain" description="Integrase catalytic" evidence="2">
    <location>
        <begin position="60"/>
        <end position="168"/>
    </location>
</feature>
<dbReference type="Proteomes" id="UP001159363">
    <property type="component" value="Chromosome 14"/>
</dbReference>
<evidence type="ECO:0000259" key="2">
    <source>
        <dbReference type="PROSITE" id="PS50994"/>
    </source>
</evidence>
<proteinExistence type="predicted"/>
<dbReference type="PROSITE" id="PS50994">
    <property type="entry name" value="INTEGRASE"/>
    <property type="match status" value="1"/>
</dbReference>
<dbReference type="InterPro" id="IPR036397">
    <property type="entry name" value="RNaseH_sf"/>
</dbReference>
<dbReference type="EMBL" id="JARBHB010000015">
    <property type="protein sequence ID" value="KAJ8867917.1"/>
    <property type="molecule type" value="Genomic_DNA"/>
</dbReference>
<dbReference type="InterPro" id="IPR050951">
    <property type="entry name" value="Retrovirus_Pol_polyprotein"/>
</dbReference>
<dbReference type="InterPro" id="IPR041588">
    <property type="entry name" value="Integrase_H2C2"/>
</dbReference>
<accession>A0ABQ9G731</accession>
<gene>
    <name evidence="3" type="ORF">PR048_031726</name>
</gene>
<dbReference type="SUPFAM" id="SSF53098">
    <property type="entry name" value="Ribonuclease H-like"/>
    <property type="match status" value="1"/>
</dbReference>
<protein>
    <recommendedName>
        <fullName evidence="1">RNA-directed DNA polymerase</fullName>
        <ecNumber evidence="1">2.7.7.49</ecNumber>
    </recommendedName>
</protein>
<evidence type="ECO:0000313" key="3">
    <source>
        <dbReference type="EMBL" id="KAJ8867917.1"/>
    </source>
</evidence>
<dbReference type="PANTHER" id="PTHR37984">
    <property type="entry name" value="PROTEIN CBG26694"/>
    <property type="match status" value="1"/>
</dbReference>
<organism evidence="3 4">
    <name type="scientific">Dryococelus australis</name>
    <dbReference type="NCBI Taxonomy" id="614101"/>
    <lineage>
        <taxon>Eukaryota</taxon>
        <taxon>Metazoa</taxon>
        <taxon>Ecdysozoa</taxon>
        <taxon>Arthropoda</taxon>
        <taxon>Hexapoda</taxon>
        <taxon>Insecta</taxon>
        <taxon>Pterygota</taxon>
        <taxon>Neoptera</taxon>
        <taxon>Polyneoptera</taxon>
        <taxon>Phasmatodea</taxon>
        <taxon>Verophasmatodea</taxon>
        <taxon>Anareolatae</taxon>
        <taxon>Phasmatidae</taxon>
        <taxon>Eurycanthinae</taxon>
        <taxon>Dryococelus</taxon>
    </lineage>
</organism>
<evidence type="ECO:0000313" key="4">
    <source>
        <dbReference type="Proteomes" id="UP001159363"/>
    </source>
</evidence>
<dbReference type="InterPro" id="IPR012337">
    <property type="entry name" value="RNaseH-like_sf"/>
</dbReference>
<comment type="caution">
    <text evidence="3">The sequence shown here is derived from an EMBL/GenBank/DDBJ whole genome shotgun (WGS) entry which is preliminary data.</text>
</comment>
<dbReference type="Gene3D" id="1.10.340.70">
    <property type="match status" value="1"/>
</dbReference>